<evidence type="ECO:0000313" key="1">
    <source>
        <dbReference type="EMBL" id="DAD86244.1"/>
    </source>
</evidence>
<dbReference type="EMBL" id="BK014996">
    <property type="protein sequence ID" value="DAD86244.1"/>
    <property type="molecule type" value="Genomic_DNA"/>
</dbReference>
<sequence>MSPERRVVKEWLKAVDREELDAMLQAAIFTPDELKYIRMRLIEEMTFKEIAIDQSLTRKSVARIARRISKKMYKSGKKLGYF</sequence>
<reference evidence="1" key="1">
    <citation type="journal article" date="2021" name="Proc. Natl. Acad. Sci. U.S.A.">
        <title>A Catalog of Tens of Thousands of Viruses from Human Metagenomes Reveals Hidden Associations with Chronic Diseases.</title>
        <authorList>
            <person name="Tisza M.J."/>
            <person name="Buck C.B."/>
        </authorList>
    </citation>
    <scope>NUCLEOTIDE SEQUENCE</scope>
    <source>
        <strain evidence="1">CtUL28</strain>
    </source>
</reference>
<name>A0A8S5MVL8_9CAUD</name>
<dbReference type="InterPro" id="IPR013324">
    <property type="entry name" value="RNA_pol_sigma_r3/r4-like"/>
</dbReference>
<protein>
    <submittedName>
        <fullName evidence="1">ECF sigma factor</fullName>
    </submittedName>
</protein>
<organism evidence="1">
    <name type="scientific">Caudovirales sp. ctUL28</name>
    <dbReference type="NCBI Taxonomy" id="2826778"/>
    <lineage>
        <taxon>Viruses</taxon>
        <taxon>Duplodnaviria</taxon>
        <taxon>Heunggongvirae</taxon>
        <taxon>Uroviricota</taxon>
        <taxon>Caudoviricetes</taxon>
    </lineage>
</organism>
<dbReference type="SUPFAM" id="SSF88659">
    <property type="entry name" value="Sigma3 and sigma4 domains of RNA polymerase sigma factors"/>
    <property type="match status" value="1"/>
</dbReference>
<proteinExistence type="predicted"/>
<dbReference type="InterPro" id="IPR036388">
    <property type="entry name" value="WH-like_DNA-bd_sf"/>
</dbReference>
<accession>A0A8S5MVL8</accession>
<dbReference type="Gene3D" id="1.10.10.10">
    <property type="entry name" value="Winged helix-like DNA-binding domain superfamily/Winged helix DNA-binding domain"/>
    <property type="match status" value="1"/>
</dbReference>